<proteinExistence type="predicted"/>
<sequence length="74" mass="8450">MRARTAGVIESLLLLLIRALLPARGRRRAGLIQLPDMHPPLTTRPDPPHDAEAHIFWYDTPLVRPYLQEVEVFA</sequence>
<keyword evidence="2" id="KW-1185">Reference proteome</keyword>
<dbReference type="RefSeq" id="WP_023549160.1">
    <property type="nucleotide sequence ID" value="NZ_CM002285.1"/>
</dbReference>
<accession>V6K7S2</accession>
<protein>
    <submittedName>
        <fullName evidence="1">Uncharacterized protein</fullName>
    </submittedName>
</protein>
<dbReference type="Proteomes" id="UP000017984">
    <property type="component" value="Chromosome"/>
</dbReference>
<organism evidence="1 2">
    <name type="scientific">Streptomyces roseochromogenus subsp. oscitans DS 12.976</name>
    <dbReference type="NCBI Taxonomy" id="1352936"/>
    <lineage>
        <taxon>Bacteria</taxon>
        <taxon>Bacillati</taxon>
        <taxon>Actinomycetota</taxon>
        <taxon>Actinomycetes</taxon>
        <taxon>Kitasatosporales</taxon>
        <taxon>Streptomycetaceae</taxon>
        <taxon>Streptomyces</taxon>
    </lineage>
</organism>
<name>V6K7S2_STRRC</name>
<dbReference type="HOGENOM" id="CLU_2686358_0_0_11"/>
<dbReference type="EMBL" id="AWQX01000201">
    <property type="protein sequence ID" value="EST28162.1"/>
    <property type="molecule type" value="Genomic_DNA"/>
</dbReference>
<dbReference type="PATRIC" id="fig|1352936.5.peg.4841"/>
<dbReference type="AlphaFoldDB" id="V6K7S2"/>
<evidence type="ECO:0000313" key="2">
    <source>
        <dbReference type="Proteomes" id="UP000017984"/>
    </source>
</evidence>
<gene>
    <name evidence="1" type="ORF">M878_23235</name>
</gene>
<dbReference type="OrthoDB" id="4314331at2"/>
<reference evidence="1 2" key="1">
    <citation type="journal article" date="2014" name="Genome Announc.">
        <title>Draft Genome Sequence of Streptomyces roseochromogenes subsp. oscitans DS 12.976, Producer of the Aminocoumarin Antibiotic Clorobiocin.</title>
        <authorList>
            <person name="Ruckert C."/>
            <person name="Kalinowski J."/>
            <person name="Heide L."/>
            <person name="Apel A.K."/>
        </authorList>
    </citation>
    <scope>NUCLEOTIDE SEQUENCE [LARGE SCALE GENOMIC DNA]</scope>
    <source>
        <strain evidence="1 2">DS 12.976</strain>
    </source>
</reference>
<comment type="caution">
    <text evidence="1">The sequence shown here is derived from an EMBL/GenBank/DDBJ whole genome shotgun (WGS) entry which is preliminary data.</text>
</comment>
<evidence type="ECO:0000313" key="1">
    <source>
        <dbReference type="EMBL" id="EST28162.1"/>
    </source>
</evidence>
<dbReference type="STRING" id="1352936.M878_23235"/>